<comment type="caution">
    <text evidence="2">The sequence shown here is derived from an EMBL/GenBank/DDBJ whole genome shotgun (WGS) entry which is preliminary data.</text>
</comment>
<feature type="signal peptide" evidence="1">
    <location>
        <begin position="1"/>
        <end position="24"/>
    </location>
</feature>
<gene>
    <name evidence="2" type="ORF">QVD17_09712</name>
</gene>
<organism evidence="2 3">
    <name type="scientific">Tagetes erecta</name>
    <name type="common">African marigold</name>
    <dbReference type="NCBI Taxonomy" id="13708"/>
    <lineage>
        <taxon>Eukaryota</taxon>
        <taxon>Viridiplantae</taxon>
        <taxon>Streptophyta</taxon>
        <taxon>Embryophyta</taxon>
        <taxon>Tracheophyta</taxon>
        <taxon>Spermatophyta</taxon>
        <taxon>Magnoliopsida</taxon>
        <taxon>eudicotyledons</taxon>
        <taxon>Gunneridae</taxon>
        <taxon>Pentapetalae</taxon>
        <taxon>asterids</taxon>
        <taxon>campanulids</taxon>
        <taxon>Asterales</taxon>
        <taxon>Asteraceae</taxon>
        <taxon>Asteroideae</taxon>
        <taxon>Heliantheae alliance</taxon>
        <taxon>Tageteae</taxon>
        <taxon>Tagetes</taxon>
    </lineage>
</organism>
<feature type="chain" id="PRO_5042028149" evidence="1">
    <location>
        <begin position="25"/>
        <end position="68"/>
    </location>
</feature>
<evidence type="ECO:0000256" key="1">
    <source>
        <dbReference type="SAM" id="SignalP"/>
    </source>
</evidence>
<sequence length="68" mass="7278">MASFRMVVIGLAIFLAGVTMLANAEEWTVRAPAPSPKSNMLTYIESAIMGLAGTSQMNKTENLISKVC</sequence>
<dbReference type="EMBL" id="JAUHHV010000002">
    <property type="protein sequence ID" value="KAK1432811.1"/>
    <property type="molecule type" value="Genomic_DNA"/>
</dbReference>
<proteinExistence type="predicted"/>
<evidence type="ECO:0000313" key="2">
    <source>
        <dbReference type="EMBL" id="KAK1432811.1"/>
    </source>
</evidence>
<keyword evidence="3" id="KW-1185">Reference proteome</keyword>
<name>A0AAD8P5J5_TARER</name>
<dbReference type="AlphaFoldDB" id="A0AAD8P5J5"/>
<dbReference type="Proteomes" id="UP001229421">
    <property type="component" value="Unassembled WGS sequence"/>
</dbReference>
<evidence type="ECO:0000313" key="3">
    <source>
        <dbReference type="Proteomes" id="UP001229421"/>
    </source>
</evidence>
<reference evidence="2" key="1">
    <citation type="journal article" date="2023" name="bioRxiv">
        <title>Improved chromosome-level genome assembly for marigold (Tagetes erecta).</title>
        <authorList>
            <person name="Jiang F."/>
            <person name="Yuan L."/>
            <person name="Wang S."/>
            <person name="Wang H."/>
            <person name="Xu D."/>
            <person name="Wang A."/>
            <person name="Fan W."/>
        </authorList>
    </citation>
    <scope>NUCLEOTIDE SEQUENCE</scope>
    <source>
        <strain evidence="2">WSJ</strain>
        <tissue evidence="2">Leaf</tissue>
    </source>
</reference>
<protein>
    <submittedName>
        <fullName evidence="2">Uncharacterized protein</fullName>
    </submittedName>
</protein>
<keyword evidence="1" id="KW-0732">Signal</keyword>
<accession>A0AAD8P5J5</accession>